<keyword evidence="2" id="KW-1185">Reference proteome</keyword>
<dbReference type="Proteomes" id="UP000789405">
    <property type="component" value="Unassembled WGS sequence"/>
</dbReference>
<gene>
    <name evidence="1" type="ORF">DERYTH_LOCUS2058</name>
</gene>
<dbReference type="AlphaFoldDB" id="A0A9N8ZC70"/>
<comment type="caution">
    <text evidence="1">The sequence shown here is derived from an EMBL/GenBank/DDBJ whole genome shotgun (WGS) entry which is preliminary data.</text>
</comment>
<organism evidence="1 2">
    <name type="scientific">Dentiscutata erythropus</name>
    <dbReference type="NCBI Taxonomy" id="1348616"/>
    <lineage>
        <taxon>Eukaryota</taxon>
        <taxon>Fungi</taxon>
        <taxon>Fungi incertae sedis</taxon>
        <taxon>Mucoromycota</taxon>
        <taxon>Glomeromycotina</taxon>
        <taxon>Glomeromycetes</taxon>
        <taxon>Diversisporales</taxon>
        <taxon>Gigasporaceae</taxon>
        <taxon>Dentiscutata</taxon>
    </lineage>
</organism>
<evidence type="ECO:0000313" key="1">
    <source>
        <dbReference type="EMBL" id="CAG8483721.1"/>
    </source>
</evidence>
<evidence type="ECO:0000313" key="2">
    <source>
        <dbReference type="Proteomes" id="UP000789405"/>
    </source>
</evidence>
<proteinExistence type="predicted"/>
<sequence>MEEFEENLKLNYPLCYRDRDFEHLEPKFTRGELELEKFTDIRVYQPDAKANNNAWSSISDTNTFDDPETTKILIPIFKVKCANPPDESTKDNKELFIAMKVWVGGFLTIEKYPEDLEFDKLKACINFAIDAVQKGQDILFENSKIIPIIKDSEGKTIGDMKKLYAYIETLYNYDRVFIIAYEEVKRVSDKEKIDKLLVPKISNHKEIKINEWLQNNLFIKVSNWIEKYQLNHGLVISSGKISISHKPSIKISTIPSIKVIQKTKKEKYNFSNADKQSPNSICYQYKIINEQIEITLSDEFRPTESLKQAVKHAINCESSNVAAKKLANVFTKYGHIFCKKITMGKIIDVLSDKNVPKRSMMPVEENGIDAWSKYLFKNPDLWCVVDRHEMVPVFKIFEEEQEKIRSMMKIDEISIFKPLRKETQEVLRTGIICLDNNDGKSYPVKFNHCLKGEEVEGYKVVGTVINDDGSRRSDLILQFKNLNTFFNPNILLCIFINNSDSEKYIDFDEVYIVWILIGNSDNENKNVPVLSGEVSMNPEQKNFSITVKDKLSPNHVLITSCDYNDIKLKDWSDRKIDMEIIPKEQMTHTNSSVQWFVIYSELDIFETVYNNEKINLEWDLFGYKLGSVDTKNSFMKPNFVGYIKSDLKFIEAEIRSEREYESGVNDKQKPQNWLQLKSRVRKNDFKSDEFMNLLDDYKT</sequence>
<dbReference type="EMBL" id="CAJVPY010000619">
    <property type="protein sequence ID" value="CAG8483721.1"/>
    <property type="molecule type" value="Genomic_DNA"/>
</dbReference>
<name>A0A9N8ZC70_9GLOM</name>
<protein>
    <submittedName>
        <fullName evidence="1">25561_t:CDS:1</fullName>
    </submittedName>
</protein>
<accession>A0A9N8ZC70</accession>
<reference evidence="1" key="1">
    <citation type="submission" date="2021-06" db="EMBL/GenBank/DDBJ databases">
        <authorList>
            <person name="Kallberg Y."/>
            <person name="Tangrot J."/>
            <person name="Rosling A."/>
        </authorList>
    </citation>
    <scope>NUCLEOTIDE SEQUENCE</scope>
    <source>
        <strain evidence="1">MA453B</strain>
    </source>
</reference>